<reference evidence="1" key="1">
    <citation type="submission" date="2020-02" db="EMBL/GenBank/DDBJ databases">
        <authorList>
            <person name="Meier V. D."/>
        </authorList>
    </citation>
    <scope>NUCLEOTIDE SEQUENCE</scope>
    <source>
        <strain evidence="1">AVDCRST_MAG28</strain>
    </source>
</reference>
<dbReference type="EMBL" id="CADCVE010000020">
    <property type="protein sequence ID" value="CAA9446182.1"/>
    <property type="molecule type" value="Genomic_DNA"/>
</dbReference>
<dbReference type="AlphaFoldDB" id="A0A6J4QSM4"/>
<name>A0A6J4QSM4_9ACTN</name>
<accession>A0A6J4QSM4</accession>
<proteinExistence type="predicted"/>
<protein>
    <submittedName>
        <fullName evidence="1">Uncharacterized protein</fullName>
    </submittedName>
</protein>
<sequence length="70" mass="7963">MGDHSTGEDLHKTQKKRCALDVRASRLLWTYFSITQPTKYTGRASVVKPPDAHPSFYLCILRKSDTQRPG</sequence>
<gene>
    <name evidence="1" type="ORF">AVDCRST_MAG28-871</name>
</gene>
<organism evidence="1">
    <name type="scientific">uncultured Rubrobacteraceae bacterium</name>
    <dbReference type="NCBI Taxonomy" id="349277"/>
    <lineage>
        <taxon>Bacteria</taxon>
        <taxon>Bacillati</taxon>
        <taxon>Actinomycetota</taxon>
        <taxon>Rubrobacteria</taxon>
        <taxon>Rubrobacterales</taxon>
        <taxon>Rubrobacteraceae</taxon>
        <taxon>environmental samples</taxon>
    </lineage>
</organism>
<evidence type="ECO:0000313" key="1">
    <source>
        <dbReference type="EMBL" id="CAA9446182.1"/>
    </source>
</evidence>